<proteinExistence type="predicted"/>
<keyword evidence="1" id="KW-0812">Transmembrane</keyword>
<keyword evidence="1" id="KW-1133">Transmembrane helix</keyword>
<dbReference type="Proteomes" id="UP000606922">
    <property type="component" value="Unassembled WGS sequence"/>
</dbReference>
<accession>A0A916SB93</accession>
<evidence type="ECO:0000313" key="3">
    <source>
        <dbReference type="Proteomes" id="UP000606922"/>
    </source>
</evidence>
<name>A0A916SB93_9MICO</name>
<dbReference type="Pfam" id="PF11209">
    <property type="entry name" value="LmeA"/>
    <property type="match status" value="1"/>
</dbReference>
<dbReference type="AlphaFoldDB" id="A0A916SB93"/>
<dbReference type="InterPro" id="IPR021373">
    <property type="entry name" value="DUF2993"/>
</dbReference>
<keyword evidence="3" id="KW-1185">Reference proteome</keyword>
<keyword evidence="1" id="KW-0472">Membrane</keyword>
<evidence type="ECO:0008006" key="4">
    <source>
        <dbReference type="Google" id="ProtNLM"/>
    </source>
</evidence>
<comment type="caution">
    <text evidence="2">The sequence shown here is derived from an EMBL/GenBank/DDBJ whole genome shotgun (WGS) entry which is preliminary data.</text>
</comment>
<evidence type="ECO:0000313" key="2">
    <source>
        <dbReference type="EMBL" id="GGA92047.1"/>
    </source>
</evidence>
<gene>
    <name evidence="2" type="ORF">GCM10010979_03410</name>
</gene>
<protein>
    <recommendedName>
        <fullName evidence="4">DUF2993 domain-containing protein</fullName>
    </recommendedName>
</protein>
<dbReference type="RefSeq" id="WP_188508980.1">
    <property type="nucleotide sequence ID" value="NZ_BMGB01000001.1"/>
</dbReference>
<sequence>MTAAPVLPAAPKVRRRWIGWAIAGGVLLVLIVVGLFVGEAAARAYATERIHDELVTAFELDADHPTDIDLGGGSLLLQAASGTVDGVDVAIDDVPLGDLTGDITLAATGVPIDTTQPAETIAATATLDEDDVASLRDYLSGIQLDSITLGDGVIDVSATVRALFLTVPVSAAIEPTAQDGQLVFSPESVTVNGSVVSVDQLLAGPLANVASGFLGAQTFCVAQYLPAAITLDGVSVSTDELELSFSGENVALGGADLSTKGTCG</sequence>
<organism evidence="2 3">
    <name type="scientific">Conyzicola nivalis</name>
    <dbReference type="NCBI Taxonomy" id="1477021"/>
    <lineage>
        <taxon>Bacteria</taxon>
        <taxon>Bacillati</taxon>
        <taxon>Actinomycetota</taxon>
        <taxon>Actinomycetes</taxon>
        <taxon>Micrococcales</taxon>
        <taxon>Microbacteriaceae</taxon>
        <taxon>Conyzicola</taxon>
    </lineage>
</organism>
<reference evidence="2" key="1">
    <citation type="journal article" date="2014" name="Int. J. Syst. Evol. Microbiol.">
        <title>Complete genome sequence of Corynebacterium casei LMG S-19264T (=DSM 44701T), isolated from a smear-ripened cheese.</title>
        <authorList>
            <consortium name="US DOE Joint Genome Institute (JGI-PGF)"/>
            <person name="Walter F."/>
            <person name="Albersmeier A."/>
            <person name="Kalinowski J."/>
            <person name="Ruckert C."/>
        </authorList>
    </citation>
    <scope>NUCLEOTIDE SEQUENCE</scope>
    <source>
        <strain evidence="2">CGMCC 1.12813</strain>
    </source>
</reference>
<dbReference type="EMBL" id="BMGB01000001">
    <property type="protein sequence ID" value="GGA92047.1"/>
    <property type="molecule type" value="Genomic_DNA"/>
</dbReference>
<evidence type="ECO:0000256" key="1">
    <source>
        <dbReference type="SAM" id="Phobius"/>
    </source>
</evidence>
<reference evidence="2" key="2">
    <citation type="submission" date="2020-09" db="EMBL/GenBank/DDBJ databases">
        <authorList>
            <person name="Sun Q."/>
            <person name="Zhou Y."/>
        </authorList>
    </citation>
    <scope>NUCLEOTIDE SEQUENCE</scope>
    <source>
        <strain evidence="2">CGMCC 1.12813</strain>
    </source>
</reference>
<feature type="transmembrane region" description="Helical" evidence="1">
    <location>
        <begin position="17"/>
        <end position="37"/>
    </location>
</feature>